<gene>
    <name evidence="3" type="ORF">BU24DRAFT_425093</name>
</gene>
<feature type="compositionally biased region" description="Polar residues" evidence="1">
    <location>
        <begin position="237"/>
        <end position="261"/>
    </location>
</feature>
<accession>A0A6A5XHS9</accession>
<evidence type="ECO:0000313" key="4">
    <source>
        <dbReference type="Proteomes" id="UP000799778"/>
    </source>
</evidence>
<evidence type="ECO:0000313" key="3">
    <source>
        <dbReference type="EMBL" id="KAF2012429.1"/>
    </source>
</evidence>
<dbReference type="EMBL" id="ML978072">
    <property type="protein sequence ID" value="KAF2012429.1"/>
    <property type="molecule type" value="Genomic_DNA"/>
</dbReference>
<feature type="region of interest" description="Disordered" evidence="1">
    <location>
        <begin position="302"/>
        <end position="330"/>
    </location>
</feature>
<dbReference type="GeneID" id="54286054"/>
<feature type="transmembrane region" description="Helical" evidence="2">
    <location>
        <begin position="271"/>
        <end position="294"/>
    </location>
</feature>
<feature type="compositionally biased region" description="Polar residues" evidence="1">
    <location>
        <begin position="302"/>
        <end position="320"/>
    </location>
</feature>
<name>A0A6A5XHS9_9PLEO</name>
<proteinExistence type="predicted"/>
<protein>
    <submittedName>
        <fullName evidence="3">Uncharacterized protein</fullName>
    </submittedName>
</protein>
<organism evidence="3 4">
    <name type="scientific">Aaosphaeria arxii CBS 175.79</name>
    <dbReference type="NCBI Taxonomy" id="1450172"/>
    <lineage>
        <taxon>Eukaryota</taxon>
        <taxon>Fungi</taxon>
        <taxon>Dikarya</taxon>
        <taxon>Ascomycota</taxon>
        <taxon>Pezizomycotina</taxon>
        <taxon>Dothideomycetes</taxon>
        <taxon>Pleosporomycetidae</taxon>
        <taxon>Pleosporales</taxon>
        <taxon>Pleosporales incertae sedis</taxon>
        <taxon>Aaosphaeria</taxon>
    </lineage>
</organism>
<dbReference type="OrthoDB" id="5429716at2759"/>
<keyword evidence="2" id="KW-1133">Transmembrane helix</keyword>
<dbReference type="Proteomes" id="UP000799778">
    <property type="component" value="Unassembled WGS sequence"/>
</dbReference>
<keyword evidence="2" id="KW-0472">Membrane</keyword>
<dbReference type="AlphaFoldDB" id="A0A6A5XHS9"/>
<feature type="region of interest" description="Disordered" evidence="1">
    <location>
        <begin position="361"/>
        <end position="389"/>
    </location>
</feature>
<reference evidence="3" key="1">
    <citation type="journal article" date="2020" name="Stud. Mycol.">
        <title>101 Dothideomycetes genomes: a test case for predicting lifestyles and emergence of pathogens.</title>
        <authorList>
            <person name="Haridas S."/>
            <person name="Albert R."/>
            <person name="Binder M."/>
            <person name="Bloem J."/>
            <person name="Labutti K."/>
            <person name="Salamov A."/>
            <person name="Andreopoulos B."/>
            <person name="Baker S."/>
            <person name="Barry K."/>
            <person name="Bills G."/>
            <person name="Bluhm B."/>
            <person name="Cannon C."/>
            <person name="Castanera R."/>
            <person name="Culley D."/>
            <person name="Daum C."/>
            <person name="Ezra D."/>
            <person name="Gonzalez J."/>
            <person name="Henrissat B."/>
            <person name="Kuo A."/>
            <person name="Liang C."/>
            <person name="Lipzen A."/>
            <person name="Lutzoni F."/>
            <person name="Magnuson J."/>
            <person name="Mondo S."/>
            <person name="Nolan M."/>
            <person name="Ohm R."/>
            <person name="Pangilinan J."/>
            <person name="Park H.-J."/>
            <person name="Ramirez L."/>
            <person name="Alfaro M."/>
            <person name="Sun H."/>
            <person name="Tritt A."/>
            <person name="Yoshinaga Y."/>
            <person name="Zwiers L.-H."/>
            <person name="Turgeon B."/>
            <person name="Goodwin S."/>
            <person name="Spatafora J."/>
            <person name="Crous P."/>
            <person name="Grigoriev I."/>
        </authorList>
    </citation>
    <scope>NUCLEOTIDE SEQUENCE</scope>
    <source>
        <strain evidence="3">CBS 175.79</strain>
    </source>
</reference>
<feature type="region of interest" description="Disordered" evidence="1">
    <location>
        <begin position="237"/>
        <end position="265"/>
    </location>
</feature>
<evidence type="ECO:0000256" key="2">
    <source>
        <dbReference type="SAM" id="Phobius"/>
    </source>
</evidence>
<evidence type="ECO:0000256" key="1">
    <source>
        <dbReference type="SAM" id="MobiDB-lite"/>
    </source>
</evidence>
<sequence>MSPLIAKSAYQHPHHRRQEPSAQATATGSPTPVATGTRPRINLGPLSTAFIPPPSCTRPALQSPQFGIARVGQSCADDGPVDNISCWPSVTAAALQPGVETFGGLGFYSPGTICPTGYVSACGFARPSSGESTSATITPGPMANGEFQFPLVLGETAVGCCPTGYTCATDPSQGFQTCRQVASLTNLEVKVCSSGVERQVPGFAVPFAVGSKTIDSLEIFAPLVQINWKSSDLQSATNRLGPTTSTNSSDASSVPQESHFSPPTGLSKASITGIAVASILIGLLLLCIPAYLWYRRRQSDTSSARSTPTISRPFNATNDMPPTADISAHPGTINSATTLIADRAPSFTETKFDAIPSTARSYESNISPTNTSLTAAFPLPPTSTNTSPDMEYRPYSDRQMPPNMLPEGGMAPDIYPRAEREQLQDEYPTQYATQYVEHADMDMQAGRFGASLGVEDVFESPVDHTIAGLQGQGNGSHRLPSIKVPSPRYQANEGSPWPSPLRISEVLDEWYAASEAERDADLGSQPRLPYANADADLGSQVRFPYGNADADLGSQIRLPYANEDAQSVDVIMGDGIETNDWEAVRIAAKKAYR</sequence>
<keyword evidence="4" id="KW-1185">Reference proteome</keyword>
<feature type="compositionally biased region" description="Polar residues" evidence="1">
    <location>
        <begin position="20"/>
        <end position="34"/>
    </location>
</feature>
<dbReference type="RefSeq" id="XP_033380768.1">
    <property type="nucleotide sequence ID" value="XM_033528657.1"/>
</dbReference>
<keyword evidence="2" id="KW-0812">Transmembrane</keyword>
<feature type="region of interest" description="Disordered" evidence="1">
    <location>
        <begin position="1"/>
        <end position="45"/>
    </location>
</feature>
<feature type="compositionally biased region" description="Polar residues" evidence="1">
    <location>
        <begin position="361"/>
        <end position="374"/>
    </location>
</feature>